<dbReference type="Proteomes" id="UP000557509">
    <property type="component" value="Unassembled WGS sequence"/>
</dbReference>
<proteinExistence type="predicted"/>
<comment type="caution">
    <text evidence="1">The sequence shown here is derived from an EMBL/GenBank/DDBJ whole genome shotgun (WGS) entry which is preliminary data.</text>
</comment>
<keyword evidence="2" id="KW-1185">Reference proteome</keyword>
<name>A0A7J6KEU5_TOXGO</name>
<evidence type="ECO:0000313" key="1">
    <source>
        <dbReference type="EMBL" id="KAF4645464.1"/>
    </source>
</evidence>
<protein>
    <submittedName>
        <fullName evidence="1">Uncharacterized protein</fullName>
    </submittedName>
</protein>
<organism evidence="1 2">
    <name type="scientific">Toxoplasma gondii</name>
    <dbReference type="NCBI Taxonomy" id="5811"/>
    <lineage>
        <taxon>Eukaryota</taxon>
        <taxon>Sar</taxon>
        <taxon>Alveolata</taxon>
        <taxon>Apicomplexa</taxon>
        <taxon>Conoidasida</taxon>
        <taxon>Coccidia</taxon>
        <taxon>Eucoccidiorida</taxon>
        <taxon>Eimeriorina</taxon>
        <taxon>Sarcocystidae</taxon>
        <taxon>Toxoplasma</taxon>
    </lineage>
</organism>
<evidence type="ECO:0000313" key="2">
    <source>
        <dbReference type="Proteomes" id="UP000557509"/>
    </source>
</evidence>
<reference evidence="1 2" key="1">
    <citation type="submission" date="2020-03" db="EMBL/GenBank/DDBJ databases">
        <title>Genome sequence of Toxoplasma gondii RH-88 strain.</title>
        <authorList>
            <person name="Lorenzi H.A."/>
            <person name="Venepally P."/>
            <person name="Rozenberg A."/>
            <person name="Sibley D."/>
        </authorList>
    </citation>
    <scope>NUCLEOTIDE SEQUENCE [LARGE SCALE GENOMIC DNA]</scope>
    <source>
        <strain evidence="1 2">RH-88</strain>
    </source>
</reference>
<sequence>MMSVTGLTPLAVPAADARMGSVLTFLKFAQVAGCASGALVGVRRLEQTQNRGVGAFWAGALRAHQRYSLIRQGVRVWWWTVPVPLVAAERQYSVSQGLALIANGQTLFRRLPQSGGAVEMRVTQSLARK</sequence>
<accession>A0A7J6KEU5</accession>
<dbReference type="EMBL" id="JAAUHK010000188">
    <property type="protein sequence ID" value="KAF4645464.1"/>
    <property type="molecule type" value="Genomic_DNA"/>
</dbReference>
<dbReference type="AlphaFoldDB" id="A0A7J6KEU5"/>
<gene>
    <name evidence="1" type="ORF">TGRH88_005680</name>
</gene>